<proteinExistence type="predicted"/>
<organism evidence="2 3">
    <name type="scientific">Eumeta variegata</name>
    <name type="common">Bagworm moth</name>
    <name type="synonym">Eumeta japonica</name>
    <dbReference type="NCBI Taxonomy" id="151549"/>
    <lineage>
        <taxon>Eukaryota</taxon>
        <taxon>Metazoa</taxon>
        <taxon>Ecdysozoa</taxon>
        <taxon>Arthropoda</taxon>
        <taxon>Hexapoda</taxon>
        <taxon>Insecta</taxon>
        <taxon>Pterygota</taxon>
        <taxon>Neoptera</taxon>
        <taxon>Endopterygota</taxon>
        <taxon>Lepidoptera</taxon>
        <taxon>Glossata</taxon>
        <taxon>Ditrysia</taxon>
        <taxon>Tineoidea</taxon>
        <taxon>Psychidae</taxon>
        <taxon>Oiketicinae</taxon>
        <taxon>Eumeta</taxon>
    </lineage>
</organism>
<feature type="compositionally biased region" description="Polar residues" evidence="1">
    <location>
        <begin position="7"/>
        <end position="16"/>
    </location>
</feature>
<keyword evidence="3" id="KW-1185">Reference proteome</keyword>
<dbReference type="AlphaFoldDB" id="A0A4C1YQG4"/>
<feature type="region of interest" description="Disordered" evidence="1">
    <location>
        <begin position="1"/>
        <end position="23"/>
    </location>
</feature>
<name>A0A4C1YQG4_EUMVA</name>
<evidence type="ECO:0000256" key="1">
    <source>
        <dbReference type="SAM" id="MobiDB-lite"/>
    </source>
</evidence>
<sequence length="85" mass="9638">MCFACNGYSSRSGEATNTDEDPYLAGPFRRPIAYRSAPGPQLPLMSSTFDKAVSRMKWYFDIGPLFSLRIPYVGRRRGEERPTLI</sequence>
<comment type="caution">
    <text evidence="2">The sequence shown here is derived from an EMBL/GenBank/DDBJ whole genome shotgun (WGS) entry which is preliminary data.</text>
</comment>
<accession>A0A4C1YQG4</accession>
<reference evidence="2 3" key="1">
    <citation type="journal article" date="2019" name="Commun. Biol.">
        <title>The bagworm genome reveals a unique fibroin gene that provides high tensile strength.</title>
        <authorList>
            <person name="Kono N."/>
            <person name="Nakamura H."/>
            <person name="Ohtoshi R."/>
            <person name="Tomita M."/>
            <person name="Numata K."/>
            <person name="Arakawa K."/>
        </authorList>
    </citation>
    <scope>NUCLEOTIDE SEQUENCE [LARGE SCALE GENOMIC DNA]</scope>
</reference>
<dbReference type="Proteomes" id="UP000299102">
    <property type="component" value="Unassembled WGS sequence"/>
</dbReference>
<protein>
    <submittedName>
        <fullName evidence="2">Uncharacterized protein</fullName>
    </submittedName>
</protein>
<dbReference type="EMBL" id="BGZK01001381">
    <property type="protein sequence ID" value="GBP78691.1"/>
    <property type="molecule type" value="Genomic_DNA"/>
</dbReference>
<evidence type="ECO:0000313" key="2">
    <source>
        <dbReference type="EMBL" id="GBP78691.1"/>
    </source>
</evidence>
<evidence type="ECO:0000313" key="3">
    <source>
        <dbReference type="Proteomes" id="UP000299102"/>
    </source>
</evidence>
<gene>
    <name evidence="2" type="ORF">EVAR_90559_1</name>
</gene>